<dbReference type="Gene3D" id="1.10.10.2840">
    <property type="entry name" value="PucR C-terminal helix-turn-helix domain"/>
    <property type="match status" value="1"/>
</dbReference>
<evidence type="ECO:0000256" key="1">
    <source>
        <dbReference type="ARBA" id="ARBA00006754"/>
    </source>
</evidence>
<accession>A0A1V4B2S4</accession>
<dbReference type="STRING" id="733.B0186_03910"/>
<dbReference type="RefSeq" id="WP_172459653.1">
    <property type="nucleotide sequence ID" value="NZ_MUXZ01000008.1"/>
</dbReference>
<sequence length="372" mass="42771">MKLNLSLAQNIVQRTNRILHKPINVMNENGIIIASTNPNRLQQKHTGAVLAIRRNQPIEINQELAEQWQFEVQPGINLPISYLGEILGVVGISGDPETVRSYGELVKMTAELMIEQHFLLEKERWDKRYKEEFILSLLKGKLDEIEIEQQSAFFSLALEPKSAVVIIQILQPTAEKLQQLVGYLEQSAKYPHFAILSHNKIALIQPSNELQNLLKSKELPKLFPSHLLPSGLKAIKIAIGAEVETYKDISLSFQTALSTLNYGQTYFPKKSVYSFNQYKLPALLDNLRNSWQSKELLKPLDTLYQQDENRLLEKTLQQYFLANCDLALTSQQLFIHINTLRYRLNKIEKITSLSFNKIDEKFILYLSTLLNH</sequence>
<dbReference type="Pfam" id="PF05651">
    <property type="entry name" value="Diacid_rec"/>
    <property type="match status" value="1"/>
</dbReference>
<feature type="domain" description="CdaR GGDEF-like" evidence="4">
    <location>
        <begin position="140"/>
        <end position="261"/>
    </location>
</feature>
<evidence type="ECO:0000259" key="4">
    <source>
        <dbReference type="Pfam" id="PF17853"/>
    </source>
</evidence>
<evidence type="ECO:0000313" key="5">
    <source>
        <dbReference type="EMBL" id="STO60026.1"/>
    </source>
</evidence>
<feature type="domain" description="Putative sugar diacid recognition" evidence="2">
    <location>
        <begin position="5"/>
        <end position="136"/>
    </location>
</feature>
<reference evidence="5 6" key="1">
    <citation type="submission" date="2018-06" db="EMBL/GenBank/DDBJ databases">
        <authorList>
            <consortium name="Pathogen Informatics"/>
            <person name="Doyle S."/>
        </authorList>
    </citation>
    <scope>NUCLEOTIDE SEQUENCE [LARGE SCALE GENOMIC DNA]</scope>
    <source>
        <strain evidence="5 6">NCTC1659</strain>
    </source>
</reference>
<dbReference type="EMBL" id="UGHF01000001">
    <property type="protein sequence ID" value="STO60026.1"/>
    <property type="molecule type" value="Genomic_DNA"/>
</dbReference>
<dbReference type="InterPro" id="IPR051448">
    <property type="entry name" value="CdaR-like_regulators"/>
</dbReference>
<dbReference type="Pfam" id="PF17853">
    <property type="entry name" value="GGDEF_2"/>
    <property type="match status" value="1"/>
</dbReference>
<feature type="domain" description="PucR C-terminal helix-turn-helix" evidence="3">
    <location>
        <begin position="314"/>
        <end position="368"/>
    </location>
</feature>
<evidence type="ECO:0000259" key="2">
    <source>
        <dbReference type="Pfam" id="PF05651"/>
    </source>
</evidence>
<organism evidence="5 6">
    <name type="scientific">Canicola haemoglobinophilus</name>
    <dbReference type="NCBI Taxonomy" id="733"/>
    <lineage>
        <taxon>Bacteria</taxon>
        <taxon>Pseudomonadati</taxon>
        <taxon>Pseudomonadota</taxon>
        <taxon>Gammaproteobacteria</taxon>
        <taxon>Pasteurellales</taxon>
        <taxon>Pasteurellaceae</taxon>
        <taxon>Canicola</taxon>
    </lineage>
</organism>
<evidence type="ECO:0000313" key="6">
    <source>
        <dbReference type="Proteomes" id="UP000254329"/>
    </source>
</evidence>
<proteinExistence type="inferred from homology"/>
<dbReference type="InterPro" id="IPR041522">
    <property type="entry name" value="CdaR_GGDEF"/>
</dbReference>
<dbReference type="PANTHER" id="PTHR33744">
    <property type="entry name" value="CARBOHYDRATE DIACID REGULATOR"/>
    <property type="match status" value="1"/>
</dbReference>
<gene>
    <name evidence="5" type="primary">cdaR</name>
    <name evidence="5" type="ORF">NCTC1659_01291</name>
</gene>
<dbReference type="Proteomes" id="UP000254329">
    <property type="component" value="Unassembled WGS sequence"/>
</dbReference>
<dbReference type="PANTHER" id="PTHR33744:SF15">
    <property type="entry name" value="CARBOHYDRATE DIACID REGULATOR"/>
    <property type="match status" value="1"/>
</dbReference>
<keyword evidence="6" id="KW-1185">Reference proteome</keyword>
<name>A0A1V4B2S4_9PAST</name>
<dbReference type="Pfam" id="PF13556">
    <property type="entry name" value="HTH_30"/>
    <property type="match status" value="1"/>
</dbReference>
<dbReference type="AlphaFoldDB" id="A0A1V4B2S4"/>
<dbReference type="InterPro" id="IPR042070">
    <property type="entry name" value="PucR_C-HTH_sf"/>
</dbReference>
<dbReference type="InterPro" id="IPR025736">
    <property type="entry name" value="PucR_C-HTH_dom"/>
</dbReference>
<dbReference type="InterPro" id="IPR008599">
    <property type="entry name" value="Diacid_rec"/>
</dbReference>
<comment type="similarity">
    <text evidence="1">Belongs to the CdaR family.</text>
</comment>
<protein>
    <submittedName>
        <fullName evidence="5">CdaR family transcriptional regulator</fullName>
    </submittedName>
</protein>
<evidence type="ECO:0000259" key="3">
    <source>
        <dbReference type="Pfam" id="PF13556"/>
    </source>
</evidence>